<dbReference type="GO" id="GO:0008526">
    <property type="term" value="F:phosphatidylinositol transfer activity"/>
    <property type="evidence" value="ECO:0007669"/>
    <property type="project" value="TreeGrafter"/>
</dbReference>
<keyword evidence="4" id="KW-1185">Reference proteome</keyword>
<dbReference type="STRING" id="71717.A0A4Y7TQG5"/>
<name>A0A4Y7TQG5_COPMI</name>
<dbReference type="Proteomes" id="UP000298030">
    <property type="component" value="Unassembled WGS sequence"/>
</dbReference>
<evidence type="ECO:0000313" key="4">
    <source>
        <dbReference type="Proteomes" id="UP000298030"/>
    </source>
</evidence>
<accession>A0A4Y7TQG5</accession>
<proteinExistence type="predicted"/>
<dbReference type="InterPro" id="IPR052578">
    <property type="entry name" value="PI_Transfer_CRAL-TRIO"/>
</dbReference>
<sequence length="407" mass="44630">MSSAKVYTPISPLPSYFSSNPRGELSATEQSMYNEVLAHFSPGTYALPNVEKGELSEFEKFWVSRECILRYLRASKWKVDTAIQRLENSLKWRREYGLYDKLTPEYVEPEALTGKEILFGFSSSGKPAFYMVPSRQNTQESPRQVEFAVWMLERSIDLMPAGVENVAWLINFAQRAKNPSLGIARQVVNILQDHYPERLGLALAINVPFLISAFFKLVLPFVDPVTREKLKFNPNVVKDGLFAEDQCMADAWGGNQDFEYVHETYWKALVYKAEEARAKHIAKWKDLGANVGISEWDYKEGEKAASGEGIEETEADVSVSIPKPKEAIVTVLDVPESEPVSTTTTPAPSADAVPMIKEEEHKHKDTIVTNTTVVGGSGHGGTAAAGATATGGGDGGDAGADGGAAAE</sequence>
<dbReference type="EMBL" id="QPFP01000006">
    <property type="protein sequence ID" value="TEB36413.1"/>
    <property type="molecule type" value="Genomic_DNA"/>
</dbReference>
<evidence type="ECO:0000256" key="1">
    <source>
        <dbReference type="SAM" id="MobiDB-lite"/>
    </source>
</evidence>
<protein>
    <submittedName>
        <fullName evidence="3">CRAL/TRIO domain-containing protein</fullName>
    </submittedName>
</protein>
<dbReference type="AlphaFoldDB" id="A0A4Y7TQG5"/>
<dbReference type="SUPFAM" id="SSF46938">
    <property type="entry name" value="CRAL/TRIO N-terminal domain"/>
    <property type="match status" value="1"/>
</dbReference>
<dbReference type="SUPFAM" id="SSF52087">
    <property type="entry name" value="CRAL/TRIO domain"/>
    <property type="match status" value="1"/>
</dbReference>
<dbReference type="InterPro" id="IPR036273">
    <property type="entry name" value="CRAL/TRIO_N_dom_sf"/>
</dbReference>
<feature type="compositionally biased region" description="Gly residues" evidence="1">
    <location>
        <begin position="375"/>
        <end position="407"/>
    </location>
</feature>
<dbReference type="Pfam" id="PF00650">
    <property type="entry name" value="CRAL_TRIO"/>
    <property type="match status" value="1"/>
</dbReference>
<dbReference type="PANTHER" id="PTHR45824">
    <property type="entry name" value="GH16843P"/>
    <property type="match status" value="1"/>
</dbReference>
<evidence type="ECO:0000313" key="3">
    <source>
        <dbReference type="EMBL" id="TEB36413.1"/>
    </source>
</evidence>
<gene>
    <name evidence="3" type="ORF">FA13DRAFT_1728005</name>
</gene>
<dbReference type="CDD" id="cd00170">
    <property type="entry name" value="SEC14"/>
    <property type="match status" value="1"/>
</dbReference>
<dbReference type="Gene3D" id="3.40.525.10">
    <property type="entry name" value="CRAL-TRIO lipid binding domain"/>
    <property type="match status" value="1"/>
</dbReference>
<dbReference type="Pfam" id="PF03765">
    <property type="entry name" value="CRAL_TRIO_N"/>
    <property type="match status" value="1"/>
</dbReference>
<dbReference type="SMART" id="SM00516">
    <property type="entry name" value="SEC14"/>
    <property type="match status" value="1"/>
</dbReference>
<dbReference type="InterPro" id="IPR001251">
    <property type="entry name" value="CRAL-TRIO_dom"/>
</dbReference>
<dbReference type="PROSITE" id="PS50191">
    <property type="entry name" value="CRAL_TRIO"/>
    <property type="match status" value="1"/>
</dbReference>
<comment type="caution">
    <text evidence="3">The sequence shown here is derived from an EMBL/GenBank/DDBJ whole genome shotgun (WGS) entry which is preliminary data.</text>
</comment>
<feature type="region of interest" description="Disordered" evidence="1">
    <location>
        <begin position="363"/>
        <end position="407"/>
    </location>
</feature>
<dbReference type="InterPro" id="IPR036865">
    <property type="entry name" value="CRAL-TRIO_dom_sf"/>
</dbReference>
<organism evidence="3 4">
    <name type="scientific">Coprinellus micaceus</name>
    <name type="common">Glistening ink-cap mushroom</name>
    <name type="synonym">Coprinus micaceus</name>
    <dbReference type="NCBI Taxonomy" id="71717"/>
    <lineage>
        <taxon>Eukaryota</taxon>
        <taxon>Fungi</taxon>
        <taxon>Dikarya</taxon>
        <taxon>Basidiomycota</taxon>
        <taxon>Agaricomycotina</taxon>
        <taxon>Agaricomycetes</taxon>
        <taxon>Agaricomycetidae</taxon>
        <taxon>Agaricales</taxon>
        <taxon>Agaricineae</taxon>
        <taxon>Psathyrellaceae</taxon>
        <taxon>Coprinellus</taxon>
    </lineage>
</organism>
<dbReference type="OrthoDB" id="75724at2759"/>
<evidence type="ECO:0000259" key="2">
    <source>
        <dbReference type="PROSITE" id="PS50191"/>
    </source>
</evidence>
<dbReference type="SMART" id="SM01100">
    <property type="entry name" value="CRAL_TRIO_N"/>
    <property type="match status" value="1"/>
</dbReference>
<dbReference type="PANTHER" id="PTHR45824:SF29">
    <property type="entry name" value="GH16843P"/>
    <property type="match status" value="1"/>
</dbReference>
<feature type="domain" description="CRAL-TRIO" evidence="2">
    <location>
        <begin position="100"/>
        <end position="260"/>
    </location>
</feature>
<reference evidence="3 4" key="1">
    <citation type="journal article" date="2019" name="Nat. Ecol. Evol.">
        <title>Megaphylogeny resolves global patterns of mushroom evolution.</title>
        <authorList>
            <person name="Varga T."/>
            <person name="Krizsan K."/>
            <person name="Foldi C."/>
            <person name="Dima B."/>
            <person name="Sanchez-Garcia M."/>
            <person name="Sanchez-Ramirez S."/>
            <person name="Szollosi G.J."/>
            <person name="Szarkandi J.G."/>
            <person name="Papp V."/>
            <person name="Albert L."/>
            <person name="Andreopoulos W."/>
            <person name="Angelini C."/>
            <person name="Antonin V."/>
            <person name="Barry K.W."/>
            <person name="Bougher N.L."/>
            <person name="Buchanan P."/>
            <person name="Buyck B."/>
            <person name="Bense V."/>
            <person name="Catcheside P."/>
            <person name="Chovatia M."/>
            <person name="Cooper J."/>
            <person name="Damon W."/>
            <person name="Desjardin D."/>
            <person name="Finy P."/>
            <person name="Geml J."/>
            <person name="Haridas S."/>
            <person name="Hughes K."/>
            <person name="Justo A."/>
            <person name="Karasinski D."/>
            <person name="Kautmanova I."/>
            <person name="Kiss B."/>
            <person name="Kocsube S."/>
            <person name="Kotiranta H."/>
            <person name="LaButti K.M."/>
            <person name="Lechner B.E."/>
            <person name="Liimatainen K."/>
            <person name="Lipzen A."/>
            <person name="Lukacs Z."/>
            <person name="Mihaltcheva S."/>
            <person name="Morgado L.N."/>
            <person name="Niskanen T."/>
            <person name="Noordeloos M.E."/>
            <person name="Ohm R.A."/>
            <person name="Ortiz-Santana B."/>
            <person name="Ovrebo C."/>
            <person name="Racz N."/>
            <person name="Riley R."/>
            <person name="Savchenko A."/>
            <person name="Shiryaev A."/>
            <person name="Soop K."/>
            <person name="Spirin V."/>
            <person name="Szebenyi C."/>
            <person name="Tomsovsky M."/>
            <person name="Tulloss R.E."/>
            <person name="Uehling J."/>
            <person name="Grigoriev I.V."/>
            <person name="Vagvolgyi C."/>
            <person name="Papp T."/>
            <person name="Martin F.M."/>
            <person name="Miettinen O."/>
            <person name="Hibbett D.S."/>
            <person name="Nagy L.G."/>
        </authorList>
    </citation>
    <scope>NUCLEOTIDE SEQUENCE [LARGE SCALE GENOMIC DNA]</scope>
    <source>
        <strain evidence="3 4">FP101781</strain>
    </source>
</reference>
<dbReference type="InterPro" id="IPR011074">
    <property type="entry name" value="CRAL/TRIO_N_dom"/>
</dbReference>